<dbReference type="InterPro" id="IPR051224">
    <property type="entry name" value="NiCoT_RcnA"/>
</dbReference>
<comment type="caution">
    <text evidence="14">The sequence shown here is derived from an EMBL/GenBank/DDBJ whole genome shotgun (WGS) entry which is preliminary data.</text>
</comment>
<keyword evidence="5" id="KW-1003">Cell membrane</keyword>
<keyword evidence="6" id="KW-0533">Nickel</keyword>
<reference evidence="14 15" key="1">
    <citation type="journal article" date="2011" name="EMBO J.">
        <title>Structural diversity of bacterial flagellar motors.</title>
        <authorList>
            <person name="Chen S."/>
            <person name="Beeby M."/>
            <person name="Murphy G.E."/>
            <person name="Leadbetter J.R."/>
            <person name="Hendrixson D.R."/>
            <person name="Briegel A."/>
            <person name="Li Z."/>
            <person name="Shi J."/>
            <person name="Tocheva E.I."/>
            <person name="Muller A."/>
            <person name="Dobro M.J."/>
            <person name="Jensen G.J."/>
        </authorList>
    </citation>
    <scope>NUCLEOTIDE SEQUENCE [LARGE SCALE GENOMIC DNA]</scope>
    <source>
        <strain evidence="14 15">DSM 6540</strain>
    </source>
</reference>
<feature type="transmembrane region" description="Helical" evidence="13">
    <location>
        <begin position="161"/>
        <end position="183"/>
    </location>
</feature>
<evidence type="ECO:0000256" key="4">
    <source>
        <dbReference type="ARBA" id="ARBA00022448"/>
    </source>
</evidence>
<evidence type="ECO:0000256" key="9">
    <source>
        <dbReference type="ARBA" id="ARBA00023065"/>
    </source>
</evidence>
<dbReference type="Proteomes" id="UP000003240">
    <property type="component" value="Unassembled WGS sequence"/>
</dbReference>
<keyword evidence="7 13" id="KW-0812">Transmembrane</keyword>
<dbReference type="GO" id="GO:0010045">
    <property type="term" value="P:response to nickel cation"/>
    <property type="evidence" value="ECO:0007669"/>
    <property type="project" value="TreeGrafter"/>
</dbReference>
<evidence type="ECO:0000256" key="13">
    <source>
        <dbReference type="RuleBase" id="RU362101"/>
    </source>
</evidence>
<dbReference type="RefSeq" id="WP_004097412.1">
    <property type="nucleotide sequence ID" value="NZ_AFGF01000158.1"/>
</dbReference>
<name>F7NM36_9FIRM</name>
<dbReference type="GO" id="GO:0046583">
    <property type="term" value="F:monoatomic cation efflux transmembrane transporter activity"/>
    <property type="evidence" value="ECO:0007669"/>
    <property type="project" value="TreeGrafter"/>
</dbReference>
<dbReference type="GO" id="GO:0032025">
    <property type="term" value="P:response to cobalt ion"/>
    <property type="evidence" value="ECO:0007669"/>
    <property type="project" value="TreeGrafter"/>
</dbReference>
<protein>
    <recommendedName>
        <fullName evidence="13">Nickel/cobalt efflux system</fullName>
    </recommendedName>
</protein>
<keyword evidence="10" id="KW-0921">Nickel transport</keyword>
<dbReference type="EMBL" id="AFGF01000158">
    <property type="protein sequence ID" value="EGO62891.1"/>
    <property type="molecule type" value="Genomic_DNA"/>
</dbReference>
<proteinExistence type="inferred from homology"/>
<dbReference type="GO" id="GO:0015099">
    <property type="term" value="F:nickel cation transmembrane transporter activity"/>
    <property type="evidence" value="ECO:0007669"/>
    <property type="project" value="UniProtKB-UniRule"/>
</dbReference>
<keyword evidence="3" id="KW-0171">Cobalt transport</keyword>
<dbReference type="InterPro" id="IPR011541">
    <property type="entry name" value="Ni/Co_transpt_high_affinity"/>
</dbReference>
<comment type="similarity">
    <text evidence="13">Belongs to the NiCoT transporter (TC 2.A.52) family.</text>
</comment>
<evidence type="ECO:0000256" key="12">
    <source>
        <dbReference type="ARBA" id="ARBA00023285"/>
    </source>
</evidence>
<keyword evidence="4 13" id="KW-0813">Transport</keyword>
<comment type="subcellular location">
    <subcellularLocation>
        <location evidence="2 13">Cell membrane</location>
        <topology evidence="2 13">Multi-pass membrane protein</topology>
    </subcellularLocation>
</comment>
<evidence type="ECO:0000256" key="10">
    <source>
        <dbReference type="ARBA" id="ARBA00023112"/>
    </source>
</evidence>
<feature type="transmembrane region" description="Helical" evidence="13">
    <location>
        <begin position="203"/>
        <end position="227"/>
    </location>
</feature>
<organism evidence="14 15">
    <name type="scientific">Acetonema longum DSM 6540</name>
    <dbReference type="NCBI Taxonomy" id="1009370"/>
    <lineage>
        <taxon>Bacteria</taxon>
        <taxon>Bacillati</taxon>
        <taxon>Bacillota</taxon>
        <taxon>Negativicutes</taxon>
        <taxon>Acetonemataceae</taxon>
        <taxon>Acetonema</taxon>
    </lineage>
</organism>
<comment type="function">
    <text evidence="1">Efflux system for nickel and cobalt.</text>
</comment>
<keyword evidence="15" id="KW-1185">Reference proteome</keyword>
<keyword evidence="12" id="KW-0170">Cobalt</keyword>
<dbReference type="GO" id="GO:0005886">
    <property type="term" value="C:plasma membrane"/>
    <property type="evidence" value="ECO:0007669"/>
    <property type="project" value="UniProtKB-SubCell"/>
</dbReference>
<evidence type="ECO:0000313" key="15">
    <source>
        <dbReference type="Proteomes" id="UP000003240"/>
    </source>
</evidence>
<evidence type="ECO:0000256" key="7">
    <source>
        <dbReference type="ARBA" id="ARBA00022692"/>
    </source>
</evidence>
<feature type="transmembrane region" description="Helical" evidence="13">
    <location>
        <begin position="121"/>
        <end position="141"/>
    </location>
</feature>
<evidence type="ECO:0000256" key="5">
    <source>
        <dbReference type="ARBA" id="ARBA00022475"/>
    </source>
</evidence>
<sequence length="297" mass="32072">MKMRLALVFLILAFILFLSMTNAFSVSYQIKTATTIETISQQVSNIFHHNTLFSKLTKLQQNLNKEIAIKIKDLKQQKDPLSLFPLLLPSFIYGVVHALGPGHGKSIISSWVAAQQRSLGTILLVSISAAALHALTSALIVGGTYIVLGEFATGTTQQLNVYLQIAAAILVIGIGLALLAPLVSKRRFDLEQISSRRSGKPLFVVLSIGVVPCPVTSVILIFCLTLGLIWQGILLIISFAAGMGVSLGIVAFLVWSLKEKLTLQKSSGLHCMITRIFPITGGIFLVITGSAILYSLL</sequence>
<evidence type="ECO:0000256" key="11">
    <source>
        <dbReference type="ARBA" id="ARBA00023136"/>
    </source>
</evidence>
<dbReference type="Pfam" id="PF03824">
    <property type="entry name" value="NicO"/>
    <property type="match status" value="1"/>
</dbReference>
<accession>F7NM36</accession>
<keyword evidence="11 13" id="KW-0472">Membrane</keyword>
<dbReference type="GO" id="GO:0006824">
    <property type="term" value="P:cobalt ion transport"/>
    <property type="evidence" value="ECO:0007669"/>
    <property type="project" value="UniProtKB-KW"/>
</dbReference>
<dbReference type="eggNOG" id="COG2215">
    <property type="taxonomic scope" value="Bacteria"/>
</dbReference>
<evidence type="ECO:0000256" key="6">
    <source>
        <dbReference type="ARBA" id="ARBA00022596"/>
    </source>
</evidence>
<feature type="transmembrane region" description="Helical" evidence="13">
    <location>
        <begin position="276"/>
        <end position="296"/>
    </location>
</feature>
<dbReference type="AlphaFoldDB" id="F7NM36"/>
<evidence type="ECO:0000256" key="2">
    <source>
        <dbReference type="ARBA" id="ARBA00004651"/>
    </source>
</evidence>
<evidence type="ECO:0000313" key="14">
    <source>
        <dbReference type="EMBL" id="EGO62891.1"/>
    </source>
</evidence>
<dbReference type="PANTHER" id="PTHR40659:SF1">
    <property type="entry name" value="NICKEL_COBALT EFFLUX SYSTEM RCNA"/>
    <property type="match status" value="1"/>
</dbReference>
<evidence type="ECO:0000256" key="1">
    <source>
        <dbReference type="ARBA" id="ARBA00002510"/>
    </source>
</evidence>
<gene>
    <name evidence="14" type="ORF">ALO_15812</name>
</gene>
<evidence type="ECO:0000256" key="3">
    <source>
        <dbReference type="ARBA" id="ARBA00022426"/>
    </source>
</evidence>
<keyword evidence="9" id="KW-0406">Ion transport</keyword>
<dbReference type="PANTHER" id="PTHR40659">
    <property type="entry name" value="NICKEL/COBALT EFFLUX SYSTEM RCNA"/>
    <property type="match status" value="1"/>
</dbReference>
<feature type="transmembrane region" description="Helical" evidence="13">
    <location>
        <begin position="233"/>
        <end position="255"/>
    </location>
</feature>
<feature type="transmembrane region" description="Helical" evidence="13">
    <location>
        <begin position="82"/>
        <end position="100"/>
    </location>
</feature>
<keyword evidence="8 13" id="KW-1133">Transmembrane helix</keyword>
<evidence type="ECO:0000256" key="8">
    <source>
        <dbReference type="ARBA" id="ARBA00022989"/>
    </source>
</evidence>